<accession>A0A831LKS2</accession>
<dbReference type="InterPro" id="IPR008929">
    <property type="entry name" value="Chondroitin_lyas"/>
</dbReference>
<sequence length="407" mass="46633">MTIKLFLFVITLFLVISGCNSKKVETADVRLGGWDYLWMEKVKSDLKIGESEFLPAFNQLLKEADEVLAGGIYSVTFKNLVPPSGSKNDYMSMGPYWWPDPEKPDGLPYIRRDGEVNPERDNLDSRQLSGMINGVRTLSLAWFFSGKEEYAEKAAELLRVWFLDKETLMNPHLNYGQSIPGRTEGRFIGIIDGRSFAVLVDAIALLETSGALTEDESAGLRKWFGEYFTWLTTSEFGKEEDNYKNNHSVAYDVQACGIAYFLGKDDYVRQKVSEVPQRRIDPMIEEDGSQPHELIRTKAFGYSVGNLRNFFDTGELGLRVSVDIFNYENPKGGSLQKALDYLIGFIGREQDWPYEQISGWESTENNLGLLVRRAARIYENQDYQNLWENTFSERLKNDWRLLVEPEL</sequence>
<dbReference type="AlphaFoldDB" id="A0A831LKS2"/>
<evidence type="ECO:0000313" key="4">
    <source>
        <dbReference type="EMBL" id="HDR50489.1"/>
    </source>
</evidence>
<dbReference type="EMBL" id="DSDK01000142">
    <property type="protein sequence ID" value="HDR50489.1"/>
    <property type="molecule type" value="Genomic_DNA"/>
</dbReference>
<gene>
    <name evidence="4" type="ORF">ENN90_02550</name>
</gene>
<reference evidence="4" key="1">
    <citation type="journal article" date="2020" name="mSystems">
        <title>Genome- and Community-Level Interaction Insights into Carbon Utilization and Element Cycling Functions of Hydrothermarchaeota in Hydrothermal Sediment.</title>
        <authorList>
            <person name="Zhou Z."/>
            <person name="Liu Y."/>
            <person name="Xu W."/>
            <person name="Pan J."/>
            <person name="Luo Z.H."/>
            <person name="Li M."/>
        </authorList>
    </citation>
    <scope>NUCLEOTIDE SEQUENCE [LARGE SCALE GENOMIC DNA]</scope>
    <source>
        <strain evidence="4">SpSt-1217</strain>
    </source>
</reference>
<dbReference type="GO" id="GO:0042597">
    <property type="term" value="C:periplasmic space"/>
    <property type="evidence" value="ECO:0007669"/>
    <property type="project" value="InterPro"/>
</dbReference>
<dbReference type="Pfam" id="PF05426">
    <property type="entry name" value="Alginate_lyase"/>
    <property type="match status" value="1"/>
</dbReference>
<keyword evidence="2" id="KW-0456">Lyase</keyword>
<dbReference type="SUPFAM" id="SSF48230">
    <property type="entry name" value="Chondroitin AC/alginate lyase"/>
    <property type="match status" value="1"/>
</dbReference>
<protein>
    <recommendedName>
        <fullName evidence="3">Alginate lyase domain-containing protein</fullName>
    </recommendedName>
</protein>
<name>A0A831LKS2_9BACT</name>
<dbReference type="PROSITE" id="PS51257">
    <property type="entry name" value="PROKAR_LIPOPROTEIN"/>
    <property type="match status" value="1"/>
</dbReference>
<dbReference type="GO" id="GO:0016829">
    <property type="term" value="F:lyase activity"/>
    <property type="evidence" value="ECO:0007669"/>
    <property type="project" value="UniProtKB-KW"/>
</dbReference>
<feature type="domain" description="Alginate lyase" evidence="3">
    <location>
        <begin position="78"/>
        <end position="352"/>
    </location>
</feature>
<dbReference type="InterPro" id="IPR008397">
    <property type="entry name" value="Alginate_lyase_dom"/>
</dbReference>
<proteinExistence type="predicted"/>
<comment type="caution">
    <text evidence="4">The sequence shown here is derived from an EMBL/GenBank/DDBJ whole genome shotgun (WGS) entry which is preliminary data.</text>
</comment>
<dbReference type="Proteomes" id="UP000886047">
    <property type="component" value="Unassembled WGS sequence"/>
</dbReference>
<evidence type="ECO:0000256" key="2">
    <source>
        <dbReference type="ARBA" id="ARBA00023239"/>
    </source>
</evidence>
<evidence type="ECO:0000256" key="1">
    <source>
        <dbReference type="ARBA" id="ARBA00022729"/>
    </source>
</evidence>
<evidence type="ECO:0000259" key="3">
    <source>
        <dbReference type="Pfam" id="PF05426"/>
    </source>
</evidence>
<dbReference type="Gene3D" id="1.50.10.100">
    <property type="entry name" value="Chondroitin AC/alginate lyase"/>
    <property type="match status" value="1"/>
</dbReference>
<keyword evidence="1" id="KW-0732">Signal</keyword>
<organism evidence="4">
    <name type="scientific">Mariniphaga anaerophila</name>
    <dbReference type="NCBI Taxonomy" id="1484053"/>
    <lineage>
        <taxon>Bacteria</taxon>
        <taxon>Pseudomonadati</taxon>
        <taxon>Bacteroidota</taxon>
        <taxon>Bacteroidia</taxon>
        <taxon>Marinilabiliales</taxon>
        <taxon>Prolixibacteraceae</taxon>
        <taxon>Mariniphaga</taxon>
    </lineage>
</organism>